<keyword evidence="1" id="KW-0732">Signal</keyword>
<dbReference type="AlphaFoldDB" id="A0A7E4VLE3"/>
<dbReference type="Proteomes" id="UP000492821">
    <property type="component" value="Unassembled WGS sequence"/>
</dbReference>
<proteinExistence type="predicted"/>
<feature type="chain" id="PRO_5028803042" evidence="1">
    <location>
        <begin position="19"/>
        <end position="143"/>
    </location>
</feature>
<keyword evidence="2" id="KW-1185">Reference proteome</keyword>
<feature type="signal peptide" evidence="1">
    <location>
        <begin position="1"/>
        <end position="18"/>
    </location>
</feature>
<sequence>MQSLTVVLLLAVVASCYSHLLPRQKTFFARAIATFTCKNALIKVPIEFMKAGKDKNSHESLEKVTVRFGTFDAVVHDGGRKQLLQKIFFQDKKPDLFLRVTYDCGCGKVYDTNFIPSNYVKQSEAEASAKPFNYGVVDLSKCK</sequence>
<name>A0A7E4VLE3_PANRE</name>
<reference evidence="2" key="1">
    <citation type="journal article" date="2013" name="Genetics">
        <title>The draft genome and transcriptome of Panagrellus redivivus are shaped by the harsh demands of a free-living lifestyle.</title>
        <authorList>
            <person name="Srinivasan J."/>
            <person name="Dillman A.R."/>
            <person name="Macchietto M.G."/>
            <person name="Heikkinen L."/>
            <person name="Lakso M."/>
            <person name="Fracchia K.M."/>
            <person name="Antoshechkin I."/>
            <person name="Mortazavi A."/>
            <person name="Wong G."/>
            <person name="Sternberg P.W."/>
        </authorList>
    </citation>
    <scope>NUCLEOTIDE SEQUENCE [LARGE SCALE GENOMIC DNA]</scope>
    <source>
        <strain evidence="2">MT8872</strain>
    </source>
</reference>
<organism evidence="2 3">
    <name type="scientific">Panagrellus redivivus</name>
    <name type="common">Microworm</name>
    <dbReference type="NCBI Taxonomy" id="6233"/>
    <lineage>
        <taxon>Eukaryota</taxon>
        <taxon>Metazoa</taxon>
        <taxon>Ecdysozoa</taxon>
        <taxon>Nematoda</taxon>
        <taxon>Chromadorea</taxon>
        <taxon>Rhabditida</taxon>
        <taxon>Tylenchina</taxon>
        <taxon>Panagrolaimomorpha</taxon>
        <taxon>Panagrolaimoidea</taxon>
        <taxon>Panagrolaimidae</taxon>
        <taxon>Panagrellus</taxon>
    </lineage>
</organism>
<dbReference type="WBParaSite" id="Pan_g21905.t1">
    <property type="protein sequence ID" value="Pan_g21905.t1"/>
    <property type="gene ID" value="Pan_g21905"/>
</dbReference>
<reference evidence="3" key="2">
    <citation type="submission" date="2020-10" db="UniProtKB">
        <authorList>
            <consortium name="WormBaseParasite"/>
        </authorList>
    </citation>
    <scope>IDENTIFICATION</scope>
</reference>
<accession>A0A7E4VLE3</accession>
<protein>
    <submittedName>
        <fullName evidence="3">DUF3718 domain-containing protein</fullName>
    </submittedName>
</protein>
<evidence type="ECO:0000313" key="3">
    <source>
        <dbReference type="WBParaSite" id="Pan_g21905.t1"/>
    </source>
</evidence>
<evidence type="ECO:0000313" key="2">
    <source>
        <dbReference type="Proteomes" id="UP000492821"/>
    </source>
</evidence>
<evidence type="ECO:0000256" key="1">
    <source>
        <dbReference type="SAM" id="SignalP"/>
    </source>
</evidence>